<evidence type="ECO:0000259" key="11">
    <source>
        <dbReference type="Pfam" id="PF00725"/>
    </source>
</evidence>
<dbReference type="InterPro" id="IPR001753">
    <property type="entry name" value="Enoyl-CoA_hydra/iso"/>
</dbReference>
<evidence type="ECO:0000256" key="9">
    <source>
        <dbReference type="ARBA" id="ARBA00023268"/>
    </source>
</evidence>
<dbReference type="InterPro" id="IPR050136">
    <property type="entry name" value="FA_oxidation_alpha_subunit"/>
</dbReference>
<protein>
    <submittedName>
        <fullName evidence="13">3-hydroxyacyl-CoA dehydrogenase NAD-binding domain-containing protein</fullName>
    </submittedName>
</protein>
<evidence type="ECO:0000256" key="1">
    <source>
        <dbReference type="ARBA" id="ARBA00005005"/>
    </source>
</evidence>
<dbReference type="CDD" id="cd06558">
    <property type="entry name" value="crotonase-like"/>
    <property type="match status" value="1"/>
</dbReference>
<dbReference type="RefSeq" id="WP_055470842.1">
    <property type="nucleotide sequence ID" value="NZ_JBIRWE010000001.1"/>
</dbReference>
<evidence type="ECO:0000256" key="6">
    <source>
        <dbReference type="ARBA" id="ARBA00023027"/>
    </source>
</evidence>
<accession>A0ABW7UK38</accession>
<keyword evidence="3" id="KW-0276">Fatty acid metabolism</keyword>
<evidence type="ECO:0000256" key="10">
    <source>
        <dbReference type="ARBA" id="ARBA00049556"/>
    </source>
</evidence>
<dbReference type="Gene3D" id="3.40.50.720">
    <property type="entry name" value="NAD(P)-binding Rossmann-like Domain"/>
    <property type="match status" value="1"/>
</dbReference>
<feature type="domain" description="3-hydroxyacyl-CoA dehydrogenase NAD binding" evidence="12">
    <location>
        <begin position="324"/>
        <end position="502"/>
    </location>
</feature>
<dbReference type="InterPro" id="IPR006176">
    <property type="entry name" value="3-OHacyl-CoA_DH_NAD-bd"/>
</dbReference>
<feature type="domain" description="3-hydroxyacyl-CoA dehydrogenase C-terminal" evidence="11">
    <location>
        <begin position="505"/>
        <end position="605"/>
    </location>
</feature>
<comment type="caution">
    <text evidence="13">The sequence shown here is derived from an EMBL/GenBank/DDBJ whole genome shotgun (WGS) entry which is preliminary data.</text>
</comment>
<keyword evidence="4" id="KW-0442">Lipid degradation</keyword>
<proteinExistence type="inferred from homology"/>
<keyword evidence="14" id="KW-1185">Reference proteome</keyword>
<name>A0ABW7UK38_9ACTN</name>
<comment type="similarity">
    <text evidence="2">In the central section; belongs to the 3-hydroxyacyl-CoA dehydrogenase family.</text>
</comment>
<evidence type="ECO:0000256" key="4">
    <source>
        <dbReference type="ARBA" id="ARBA00022963"/>
    </source>
</evidence>
<keyword evidence="8" id="KW-0456">Lyase</keyword>
<gene>
    <name evidence="13" type="ORF">ACH429_02655</name>
</gene>
<dbReference type="SUPFAM" id="SSF52096">
    <property type="entry name" value="ClpP/crotonase"/>
    <property type="match status" value="1"/>
</dbReference>
<dbReference type="InterPro" id="IPR029045">
    <property type="entry name" value="ClpP/crotonase-like_dom_sf"/>
</dbReference>
<evidence type="ECO:0000313" key="13">
    <source>
        <dbReference type="EMBL" id="MFI1963037.1"/>
    </source>
</evidence>
<dbReference type="Proteomes" id="UP001611548">
    <property type="component" value="Unassembled WGS sequence"/>
</dbReference>
<dbReference type="PANTHER" id="PTHR43612">
    <property type="entry name" value="TRIFUNCTIONAL ENZYME SUBUNIT ALPHA"/>
    <property type="match status" value="1"/>
</dbReference>
<dbReference type="EMBL" id="JBIRWE010000001">
    <property type="protein sequence ID" value="MFI1963037.1"/>
    <property type="molecule type" value="Genomic_DNA"/>
</dbReference>
<dbReference type="Pfam" id="PF02737">
    <property type="entry name" value="3HCDH_N"/>
    <property type="match status" value="1"/>
</dbReference>
<organism evidence="13 14">
    <name type="scientific">Streptomyces pathocidini</name>
    <dbReference type="NCBI Taxonomy" id="1650571"/>
    <lineage>
        <taxon>Bacteria</taxon>
        <taxon>Bacillati</taxon>
        <taxon>Actinomycetota</taxon>
        <taxon>Actinomycetes</taxon>
        <taxon>Kitasatosporales</taxon>
        <taxon>Streptomycetaceae</taxon>
        <taxon>Streptomyces</taxon>
    </lineage>
</organism>
<evidence type="ECO:0000256" key="3">
    <source>
        <dbReference type="ARBA" id="ARBA00022832"/>
    </source>
</evidence>
<dbReference type="InterPro" id="IPR006108">
    <property type="entry name" value="3HC_DH_C"/>
</dbReference>
<evidence type="ECO:0000256" key="7">
    <source>
        <dbReference type="ARBA" id="ARBA00023098"/>
    </source>
</evidence>
<comment type="catalytic activity">
    <reaction evidence="10">
        <text>a (3S)-3-hydroxyacyl-CoA + NAD(+) = a 3-oxoacyl-CoA + NADH + H(+)</text>
        <dbReference type="Rhea" id="RHEA:22432"/>
        <dbReference type="ChEBI" id="CHEBI:15378"/>
        <dbReference type="ChEBI" id="CHEBI:57318"/>
        <dbReference type="ChEBI" id="CHEBI:57540"/>
        <dbReference type="ChEBI" id="CHEBI:57945"/>
        <dbReference type="ChEBI" id="CHEBI:90726"/>
        <dbReference type="EC" id="1.1.1.35"/>
    </reaction>
</comment>
<dbReference type="SUPFAM" id="SSF48179">
    <property type="entry name" value="6-phosphogluconate dehydrogenase C-terminal domain-like"/>
    <property type="match status" value="2"/>
</dbReference>
<sequence>MTENPRTTIRWERSDDGVVTLVLDDPGQSANTMNQAFKASLSAVADRLEAEQDSVRGVVFTSAKKTFFAGGDLKDMIKVGPAQAQDVFDSSMAIKRDLRRIETLGKPVVAALNGAALGGGYEIALACHHRIALDAPGSKIGCPEVTLGLLPGGGGVVRTVRLLGITDALLKVLLQGTQYHPKRALEAGLIHELADSTEDMLARARAFIGAHPESRQPWDAEGYRIPGGTPSHPKFAANLPAFPANLRKQTAGAPYPAPRNILAAAVEGAQVDFETAQVIEARYFTELVTGRIAKNMIQAFFFDLQAVNSGASRPSGVEPRPVRKVAVLGAGMMGAGIAYSCARAGIEVMLKDVTAEAAENGKAYSAGLLEKALAKGRTTEAKRDELLARITPTADVRDLAGCDAVIEAVFEDPALKHKVFQEVESVVAPDALLCSNTSTLPITLLAEGVERAQDFIGLHFFSPVDKMPLVEIIKGERTGGEALARAFDLVRQIRKTPVVVNDSRGFFTSRVIGQFINEGVAMVGEGVDPATVEQAAAQAGYPAKVLSLMDELTLTLPRKIREETRRAVVESGGEWAGHPADAVVDRMVDEFGRTGRGGGAGFYDYDARGKRTGLWPGLREHFTIPEVEVPFEDLKERMLFSEALDSVRCLEEGVLTSVADANIGSILGIGFPGWTGGVLQYINGYEGGLPGFVARAKELQAAYGERFAPPELLVAKAERGETFTDG</sequence>
<dbReference type="Gene3D" id="3.90.226.10">
    <property type="entry name" value="2-enoyl-CoA Hydratase, Chain A, domain 1"/>
    <property type="match status" value="1"/>
</dbReference>
<dbReference type="InterPro" id="IPR008927">
    <property type="entry name" value="6-PGluconate_DH-like_C_sf"/>
</dbReference>
<evidence type="ECO:0000313" key="14">
    <source>
        <dbReference type="Proteomes" id="UP001611548"/>
    </source>
</evidence>
<dbReference type="SUPFAM" id="SSF51735">
    <property type="entry name" value="NAD(P)-binding Rossmann-fold domains"/>
    <property type="match status" value="1"/>
</dbReference>
<dbReference type="InterPro" id="IPR036291">
    <property type="entry name" value="NAD(P)-bd_dom_sf"/>
</dbReference>
<dbReference type="PANTHER" id="PTHR43612:SF3">
    <property type="entry name" value="TRIFUNCTIONAL ENZYME SUBUNIT ALPHA, MITOCHONDRIAL"/>
    <property type="match status" value="1"/>
</dbReference>
<keyword evidence="7" id="KW-0443">Lipid metabolism</keyword>
<evidence type="ECO:0000256" key="8">
    <source>
        <dbReference type="ARBA" id="ARBA00023239"/>
    </source>
</evidence>
<evidence type="ECO:0000256" key="5">
    <source>
        <dbReference type="ARBA" id="ARBA00023002"/>
    </source>
</evidence>
<keyword evidence="6" id="KW-0520">NAD</keyword>
<keyword evidence="5" id="KW-0560">Oxidoreductase</keyword>
<comment type="pathway">
    <text evidence="1">Lipid metabolism; fatty acid beta-oxidation.</text>
</comment>
<reference evidence="13 14" key="1">
    <citation type="submission" date="2024-10" db="EMBL/GenBank/DDBJ databases">
        <title>The Natural Products Discovery Center: Release of the First 8490 Sequenced Strains for Exploring Actinobacteria Biosynthetic Diversity.</title>
        <authorList>
            <person name="Kalkreuter E."/>
            <person name="Kautsar S.A."/>
            <person name="Yang D."/>
            <person name="Bader C.D."/>
            <person name="Teijaro C.N."/>
            <person name="Fluegel L."/>
            <person name="Davis C.M."/>
            <person name="Simpson J.R."/>
            <person name="Lauterbach L."/>
            <person name="Steele A.D."/>
            <person name="Gui C."/>
            <person name="Meng S."/>
            <person name="Li G."/>
            <person name="Viehrig K."/>
            <person name="Ye F."/>
            <person name="Su P."/>
            <person name="Kiefer A.F."/>
            <person name="Nichols A."/>
            <person name="Cepeda A.J."/>
            <person name="Yan W."/>
            <person name="Fan B."/>
            <person name="Jiang Y."/>
            <person name="Adhikari A."/>
            <person name="Zheng C.-J."/>
            <person name="Schuster L."/>
            <person name="Cowan T.M."/>
            <person name="Smanski M.J."/>
            <person name="Chevrette M.G."/>
            <person name="De Carvalho L.P.S."/>
            <person name="Shen B."/>
        </authorList>
    </citation>
    <scope>NUCLEOTIDE SEQUENCE [LARGE SCALE GENOMIC DNA]</scope>
    <source>
        <strain evidence="13 14">NPDC020327</strain>
    </source>
</reference>
<keyword evidence="9" id="KW-0511">Multifunctional enzyme</keyword>
<evidence type="ECO:0000259" key="12">
    <source>
        <dbReference type="Pfam" id="PF02737"/>
    </source>
</evidence>
<evidence type="ECO:0000256" key="2">
    <source>
        <dbReference type="ARBA" id="ARBA00007005"/>
    </source>
</evidence>
<dbReference type="Gene3D" id="1.10.1040.50">
    <property type="match status" value="1"/>
</dbReference>
<dbReference type="Pfam" id="PF00378">
    <property type="entry name" value="ECH_1"/>
    <property type="match status" value="1"/>
</dbReference>
<dbReference type="Pfam" id="PF00725">
    <property type="entry name" value="3HCDH"/>
    <property type="match status" value="1"/>
</dbReference>